<evidence type="ECO:0000259" key="2">
    <source>
        <dbReference type="PROSITE" id="PS50181"/>
    </source>
</evidence>
<dbReference type="InterPro" id="IPR001810">
    <property type="entry name" value="F-box_dom"/>
</dbReference>
<evidence type="ECO:0000256" key="1">
    <source>
        <dbReference type="SAM" id="MobiDB-lite"/>
    </source>
</evidence>
<dbReference type="PROSITE" id="PS50908">
    <property type="entry name" value="RWD"/>
    <property type="match status" value="1"/>
</dbReference>
<gene>
    <name evidence="4" type="ORF">PAPYR_6188</name>
</gene>
<feature type="domain" description="F-box" evidence="2">
    <location>
        <begin position="145"/>
        <end position="200"/>
    </location>
</feature>
<dbReference type="Proteomes" id="UP001141327">
    <property type="component" value="Unassembled WGS sequence"/>
</dbReference>
<dbReference type="EMBL" id="JAPMOS010000034">
    <property type="protein sequence ID" value="KAJ4458083.1"/>
    <property type="molecule type" value="Genomic_DNA"/>
</dbReference>
<dbReference type="InterPro" id="IPR016135">
    <property type="entry name" value="UBQ-conjugating_enzyme/RWD"/>
</dbReference>
<dbReference type="Gene3D" id="3.10.110.10">
    <property type="entry name" value="Ubiquitin Conjugating Enzyme"/>
    <property type="match status" value="1"/>
</dbReference>
<dbReference type="InterPro" id="IPR006575">
    <property type="entry name" value="RWD_dom"/>
</dbReference>
<evidence type="ECO:0000313" key="4">
    <source>
        <dbReference type="EMBL" id="KAJ4458083.1"/>
    </source>
</evidence>
<keyword evidence="5" id="KW-1185">Reference proteome</keyword>
<evidence type="ECO:0000313" key="5">
    <source>
        <dbReference type="Proteomes" id="UP001141327"/>
    </source>
</evidence>
<dbReference type="Gene3D" id="3.80.10.10">
    <property type="entry name" value="Ribonuclease Inhibitor"/>
    <property type="match status" value="1"/>
</dbReference>
<dbReference type="InterPro" id="IPR032675">
    <property type="entry name" value="LRR_dom_sf"/>
</dbReference>
<name>A0ABQ8UFN5_9EUKA</name>
<accession>A0ABQ8UFN5</accession>
<dbReference type="SUPFAM" id="SSF54495">
    <property type="entry name" value="UBC-like"/>
    <property type="match status" value="1"/>
</dbReference>
<feature type="compositionally biased region" description="Low complexity" evidence="1">
    <location>
        <begin position="250"/>
        <end position="270"/>
    </location>
</feature>
<organism evidence="4 5">
    <name type="scientific">Paratrimastix pyriformis</name>
    <dbReference type="NCBI Taxonomy" id="342808"/>
    <lineage>
        <taxon>Eukaryota</taxon>
        <taxon>Metamonada</taxon>
        <taxon>Preaxostyla</taxon>
        <taxon>Paratrimastigidae</taxon>
        <taxon>Paratrimastix</taxon>
    </lineage>
</organism>
<reference evidence="4" key="1">
    <citation type="journal article" date="2022" name="bioRxiv">
        <title>Genomics of Preaxostyla Flagellates Illuminates Evolutionary Transitions and the Path Towards Mitochondrial Loss.</title>
        <authorList>
            <person name="Novak L.V.F."/>
            <person name="Treitli S.C."/>
            <person name="Pyrih J."/>
            <person name="Halakuc P."/>
            <person name="Pipaliya S.V."/>
            <person name="Vacek V."/>
            <person name="Brzon O."/>
            <person name="Soukal P."/>
            <person name="Eme L."/>
            <person name="Dacks J.B."/>
            <person name="Karnkowska A."/>
            <person name="Elias M."/>
            <person name="Hampl V."/>
        </authorList>
    </citation>
    <scope>NUCLEOTIDE SEQUENCE</scope>
    <source>
        <strain evidence="4">RCP-MX</strain>
    </source>
</reference>
<sequence>MSAERKSGEIEACKSIFSDESEFSYDPDKDIVTARVMVDECPSILTVFLGPDYPLFPPIQLHVTFQFFSERTKQDCDSAILTYSQERAGSEMICDLIAWVRENVKRYIDVFAHSSEEVQAALPTVSFLPLDAMSSCQPASRGTHTFSLMALPSAILAKTLCFVSPEMLLRHLPLASRRLWKLCRHDELPSGSYMERYKALRAAERPCACFTHNPQCLSFLSTSLSPAHFTQYTFPPPWGAPAKTSPLPPAAAGATAAAAQPPRRGPTTTGNKHDPEPPPDPSLLRYVSPFDPSLPLVVSATRTPSARLRQYYQLDRLVGPLLSRLVQSATWLRRLKTLVLHTVADGHGSPDMYRAAESLAQEAMKLPALAQLTLIPPNTVRDLPTLENLVEMRETGTPSLFRLLDSFPSLQTLRVAGAIQLGQPKMLSYDLTHLILEGICPAMFCLDELAKLSFEGELTFPSLTHLTLSVQQARLDFVRGLLLVGSTEAGTSFHDPFPSLVALLMDLATCPNTSRMHMLALEMAMDSCCCGMRFDGLSRPPQARVPWVTLGACGPLMRRAGGPDGPPAVLCPRGQCYLDRVIYWTAGRDRPSHGSPLAGAMLGYAGWVNVWINDSPACRDLIMWW</sequence>
<feature type="region of interest" description="Disordered" evidence="1">
    <location>
        <begin position="243"/>
        <end position="285"/>
    </location>
</feature>
<dbReference type="PROSITE" id="PS50181">
    <property type="entry name" value="FBOX"/>
    <property type="match status" value="1"/>
</dbReference>
<protein>
    <recommendedName>
        <fullName evidence="6">RWD domain-containing protein</fullName>
    </recommendedName>
</protein>
<feature type="domain" description="RWD" evidence="3">
    <location>
        <begin position="8"/>
        <end position="107"/>
    </location>
</feature>
<comment type="caution">
    <text evidence="4">The sequence shown here is derived from an EMBL/GenBank/DDBJ whole genome shotgun (WGS) entry which is preliminary data.</text>
</comment>
<dbReference type="Pfam" id="PF05773">
    <property type="entry name" value="RWD"/>
    <property type="match status" value="1"/>
</dbReference>
<evidence type="ECO:0000259" key="3">
    <source>
        <dbReference type="PROSITE" id="PS50908"/>
    </source>
</evidence>
<proteinExistence type="predicted"/>
<evidence type="ECO:0008006" key="6">
    <source>
        <dbReference type="Google" id="ProtNLM"/>
    </source>
</evidence>